<evidence type="ECO:0000256" key="4">
    <source>
        <dbReference type="ARBA" id="ARBA00022605"/>
    </source>
</evidence>
<dbReference type="Gene3D" id="3.60.20.10">
    <property type="entry name" value="Glutamine Phosphoribosylpyrophosphate, subunit 1, domain 1"/>
    <property type="match status" value="1"/>
</dbReference>
<dbReference type="GO" id="GO:0015930">
    <property type="term" value="F:glutamate synthase activity"/>
    <property type="evidence" value="ECO:0007669"/>
    <property type="project" value="InterPro"/>
</dbReference>
<dbReference type="Gene3D" id="3.20.20.70">
    <property type="entry name" value="Aldolase class I"/>
    <property type="match status" value="1"/>
</dbReference>
<keyword evidence="12" id="KW-0314">Glutamate biosynthesis</keyword>
<comment type="cofactor">
    <cofactor evidence="1">
        <name>FMN</name>
        <dbReference type="ChEBI" id="CHEBI:58210"/>
    </cofactor>
</comment>
<evidence type="ECO:0000256" key="10">
    <source>
        <dbReference type="ARBA" id="ARBA00023004"/>
    </source>
</evidence>
<keyword evidence="8" id="KW-0315">Glutamine amidotransferase</keyword>
<keyword evidence="5" id="KW-0285">Flavoprotein</keyword>
<keyword evidence="13" id="KW-0003">3Fe-4S</keyword>
<evidence type="ECO:0000256" key="8">
    <source>
        <dbReference type="ARBA" id="ARBA00022962"/>
    </source>
</evidence>
<dbReference type="GO" id="GO:0019676">
    <property type="term" value="P:ammonia assimilation cycle"/>
    <property type="evidence" value="ECO:0007669"/>
    <property type="project" value="TreeGrafter"/>
</dbReference>
<evidence type="ECO:0008006" key="18">
    <source>
        <dbReference type="Google" id="ProtNLM"/>
    </source>
</evidence>
<evidence type="ECO:0000259" key="16">
    <source>
        <dbReference type="Pfam" id="PF04898"/>
    </source>
</evidence>
<proteinExistence type="inferred from homology"/>
<dbReference type="SUPFAM" id="SSF51395">
    <property type="entry name" value="FMN-linked oxidoreductases"/>
    <property type="match status" value="1"/>
</dbReference>
<dbReference type="PANTHER" id="PTHR11938">
    <property type="entry name" value="FAD NADPH DEHYDROGENASE/OXIDOREDUCTASE"/>
    <property type="match status" value="1"/>
</dbReference>
<feature type="domain" description="Glutamine amidotransferase type-2" evidence="15">
    <location>
        <begin position="2"/>
        <end position="174"/>
    </location>
</feature>
<dbReference type="InterPro" id="IPR006982">
    <property type="entry name" value="Glu_synth_centr_N"/>
</dbReference>
<feature type="domain" description="Glutamate synthase central-N" evidence="16">
    <location>
        <begin position="204"/>
        <end position="264"/>
    </location>
</feature>
<keyword evidence="11" id="KW-0411">Iron-sulfur</keyword>
<keyword evidence="7" id="KW-0479">Metal-binding</keyword>
<evidence type="ECO:0000256" key="3">
    <source>
        <dbReference type="ARBA" id="ARBA00009716"/>
    </source>
</evidence>
<sequence>ATARAAKYKSPLVDFSDLGELVTTKGSDSQSLDNMLEVLVAGGLDVLVAMRVLIPPAWSSREDLDEDLEAFYEYYALHSEPWDGPAGIVLCDGRHAACALDRNGLRPARWARSDDNHVIVASEAGLWDVPDSRIVAKGRLGPGEMIAVDLIEHKLLNSAAIDAVNRARAPYKKWLRQELMYLESHLIDPALAAEPFSPEVLARYQKQFALTREERDVILKTLAEDEAEATGSMGDDTPIAVLSQKSRPLYEYFRQSFAQVTNPP</sequence>
<dbReference type="InterPro" id="IPR013785">
    <property type="entry name" value="Aldolase_TIM"/>
</dbReference>
<dbReference type="GO" id="GO:0046872">
    <property type="term" value="F:metal ion binding"/>
    <property type="evidence" value="ECO:0007669"/>
    <property type="project" value="UniProtKB-KW"/>
</dbReference>
<keyword evidence="4" id="KW-0028">Amino-acid biosynthesis</keyword>
<dbReference type="InterPro" id="IPR017932">
    <property type="entry name" value="GATase_2_dom"/>
</dbReference>
<evidence type="ECO:0000256" key="12">
    <source>
        <dbReference type="ARBA" id="ARBA00023164"/>
    </source>
</evidence>
<feature type="non-terminal residue" evidence="17">
    <location>
        <position position="264"/>
    </location>
</feature>
<dbReference type="GO" id="GO:0006537">
    <property type="term" value="P:glutamate biosynthetic process"/>
    <property type="evidence" value="ECO:0007669"/>
    <property type="project" value="UniProtKB-KW"/>
</dbReference>
<comment type="caution">
    <text evidence="17">The sequence shown here is derived from an EMBL/GenBank/DDBJ whole genome shotgun (WGS) entry which is preliminary data.</text>
</comment>
<comment type="cofactor">
    <cofactor evidence="2">
        <name>[3Fe-4S] cluster</name>
        <dbReference type="ChEBI" id="CHEBI:21137"/>
    </cofactor>
</comment>
<keyword evidence="6" id="KW-0288">FMN</keyword>
<comment type="pathway">
    <text evidence="14">Amino-acid biosynthesis.</text>
</comment>
<name>X1GZK5_9ZZZZ</name>
<keyword evidence="9" id="KW-0560">Oxidoreductase</keyword>
<organism evidence="17">
    <name type="scientific">marine sediment metagenome</name>
    <dbReference type="NCBI Taxonomy" id="412755"/>
    <lineage>
        <taxon>unclassified sequences</taxon>
        <taxon>metagenomes</taxon>
        <taxon>ecological metagenomes</taxon>
    </lineage>
</organism>
<evidence type="ECO:0000256" key="13">
    <source>
        <dbReference type="ARBA" id="ARBA00023291"/>
    </source>
</evidence>
<evidence type="ECO:0000256" key="1">
    <source>
        <dbReference type="ARBA" id="ARBA00001917"/>
    </source>
</evidence>
<evidence type="ECO:0000256" key="11">
    <source>
        <dbReference type="ARBA" id="ARBA00023014"/>
    </source>
</evidence>
<dbReference type="PANTHER" id="PTHR11938:SF148">
    <property type="entry name" value="GLUTAMATE SYNTHASE [NADPH] LARGE CHAIN"/>
    <property type="match status" value="1"/>
</dbReference>
<evidence type="ECO:0000256" key="7">
    <source>
        <dbReference type="ARBA" id="ARBA00022723"/>
    </source>
</evidence>
<keyword evidence="10" id="KW-0408">Iron</keyword>
<reference evidence="17" key="1">
    <citation type="journal article" date="2014" name="Front. Microbiol.">
        <title>High frequency of phylogenetically diverse reductive dehalogenase-homologous genes in deep subseafloor sedimentary metagenomes.</title>
        <authorList>
            <person name="Kawai M."/>
            <person name="Futagami T."/>
            <person name="Toyoda A."/>
            <person name="Takaki Y."/>
            <person name="Nishi S."/>
            <person name="Hori S."/>
            <person name="Arai W."/>
            <person name="Tsubouchi T."/>
            <person name="Morono Y."/>
            <person name="Uchiyama I."/>
            <person name="Ito T."/>
            <person name="Fujiyama A."/>
            <person name="Inagaki F."/>
            <person name="Takami H."/>
        </authorList>
    </citation>
    <scope>NUCLEOTIDE SEQUENCE</scope>
    <source>
        <strain evidence="17">Expedition CK06-06</strain>
    </source>
</reference>
<gene>
    <name evidence="17" type="ORF">S03H2_48116</name>
</gene>
<dbReference type="EMBL" id="BARU01030307">
    <property type="protein sequence ID" value="GAH62582.1"/>
    <property type="molecule type" value="Genomic_DNA"/>
</dbReference>
<protein>
    <recommendedName>
        <fullName evidence="18">Glutamine amidotransferase type-2 domain-containing protein</fullName>
    </recommendedName>
</protein>
<dbReference type="GO" id="GO:0051538">
    <property type="term" value="F:3 iron, 4 sulfur cluster binding"/>
    <property type="evidence" value="ECO:0007669"/>
    <property type="project" value="UniProtKB-KW"/>
</dbReference>
<evidence type="ECO:0000256" key="14">
    <source>
        <dbReference type="ARBA" id="ARBA00029440"/>
    </source>
</evidence>
<dbReference type="InterPro" id="IPR029055">
    <property type="entry name" value="Ntn_hydrolases_N"/>
</dbReference>
<evidence type="ECO:0000256" key="6">
    <source>
        <dbReference type="ARBA" id="ARBA00022643"/>
    </source>
</evidence>
<dbReference type="InterPro" id="IPR050711">
    <property type="entry name" value="ET-N_metabolism_enzyme"/>
</dbReference>
<comment type="similarity">
    <text evidence="3">Belongs to the glutamate synthase family.</text>
</comment>
<dbReference type="Pfam" id="PF00310">
    <property type="entry name" value="GATase_2"/>
    <property type="match status" value="1"/>
</dbReference>
<feature type="non-terminal residue" evidence="17">
    <location>
        <position position="1"/>
    </location>
</feature>
<accession>X1GZK5</accession>
<evidence type="ECO:0000256" key="9">
    <source>
        <dbReference type="ARBA" id="ARBA00023002"/>
    </source>
</evidence>
<dbReference type="AlphaFoldDB" id="X1GZK5"/>
<evidence type="ECO:0000256" key="2">
    <source>
        <dbReference type="ARBA" id="ARBA00001927"/>
    </source>
</evidence>
<evidence type="ECO:0000256" key="5">
    <source>
        <dbReference type="ARBA" id="ARBA00022630"/>
    </source>
</evidence>
<dbReference type="Pfam" id="PF04898">
    <property type="entry name" value="Glu_syn_central"/>
    <property type="match status" value="1"/>
</dbReference>
<dbReference type="SUPFAM" id="SSF56235">
    <property type="entry name" value="N-terminal nucleophile aminohydrolases (Ntn hydrolases)"/>
    <property type="match status" value="1"/>
</dbReference>
<evidence type="ECO:0000259" key="15">
    <source>
        <dbReference type="Pfam" id="PF00310"/>
    </source>
</evidence>
<evidence type="ECO:0000313" key="17">
    <source>
        <dbReference type="EMBL" id="GAH62582.1"/>
    </source>
</evidence>